<dbReference type="GeneID" id="28803382"/>
<gene>
    <name evidence="2" type="primary">168</name>
    <name evidence="2" type="ORF">PBI_CLUBL_168</name>
</gene>
<evidence type="ECO:0000313" key="2">
    <source>
        <dbReference type="EMBL" id="ANA86665.1"/>
    </source>
</evidence>
<proteinExistence type="predicted"/>
<dbReference type="Proteomes" id="UP000203982">
    <property type="component" value="Segment"/>
</dbReference>
<reference evidence="2 3" key="1">
    <citation type="submission" date="2016-03" db="EMBL/GenBank/DDBJ databases">
        <authorList>
            <person name="Montgomery M.T."/>
            <person name="Guerrero C.A."/>
            <person name="Mavrich T.N."/>
            <person name="Pope W.H."/>
            <person name="Garlena R.A."/>
            <person name="Russell D.A."/>
            <person name="Jacobs-Sera D."/>
            <person name="Hendrix R.W."/>
            <person name="Hatfull G.F."/>
        </authorList>
    </citation>
    <scope>NUCLEOTIDE SEQUENCE [LARGE SCALE GENOMIC DNA]</scope>
</reference>
<evidence type="ECO:0000256" key="1">
    <source>
        <dbReference type="SAM" id="MobiDB-lite"/>
    </source>
</evidence>
<name>A0A160DFG2_9CAUD</name>
<sequence>MSNVNLTKKVNLTKGIAGQHHVGSRDANRRFVSANPKG</sequence>
<dbReference type="EMBL" id="KU998246">
    <property type="protein sequence ID" value="ANA86665.1"/>
    <property type="molecule type" value="Genomic_DNA"/>
</dbReference>
<keyword evidence="3" id="KW-1185">Reference proteome</keyword>
<dbReference type="KEGG" id="vg:28803382"/>
<dbReference type="RefSeq" id="YP_009273203.1">
    <property type="nucleotide sequence ID" value="NC_030901.1"/>
</dbReference>
<accession>A0A160DFG2</accession>
<evidence type="ECO:0000313" key="3">
    <source>
        <dbReference type="Proteomes" id="UP000203982"/>
    </source>
</evidence>
<feature type="region of interest" description="Disordered" evidence="1">
    <location>
        <begin position="16"/>
        <end position="38"/>
    </location>
</feature>
<organism evidence="2 3">
    <name type="scientific">Gordonia phage ClubL</name>
    <dbReference type="NCBI Taxonomy" id="1838065"/>
    <lineage>
        <taxon>Viruses</taxon>
        <taxon>Duplodnaviria</taxon>
        <taxon>Heunggongvirae</taxon>
        <taxon>Uroviricota</taxon>
        <taxon>Caudoviricetes</taxon>
        <taxon>Smoothievirus</taxon>
        <taxon>Smoothievirus clubL</taxon>
    </lineage>
</organism>
<protein>
    <submittedName>
        <fullName evidence="2">Uncharacterized protein</fullName>
    </submittedName>
</protein>